<dbReference type="InterPro" id="IPR045860">
    <property type="entry name" value="Snake_toxin-like_sf"/>
</dbReference>
<name>A0A504Z0I6_FASGI</name>
<proteinExistence type="predicted"/>
<dbReference type="Gene3D" id="2.10.60.10">
    <property type="entry name" value="CD59"/>
    <property type="match status" value="1"/>
</dbReference>
<comment type="caution">
    <text evidence="2">The sequence shown here is derived from an EMBL/GenBank/DDBJ whole genome shotgun (WGS) entry which is preliminary data.</text>
</comment>
<evidence type="ECO:0000256" key="1">
    <source>
        <dbReference type="SAM" id="SignalP"/>
    </source>
</evidence>
<dbReference type="AlphaFoldDB" id="A0A504Z0I6"/>
<gene>
    <name evidence="2" type="ORF">FGIG_09512</name>
</gene>
<keyword evidence="3" id="KW-1185">Reference proteome</keyword>
<keyword evidence="1" id="KW-0732">Signal</keyword>
<evidence type="ECO:0000313" key="3">
    <source>
        <dbReference type="Proteomes" id="UP000316759"/>
    </source>
</evidence>
<dbReference type="Proteomes" id="UP000316759">
    <property type="component" value="Unassembled WGS sequence"/>
</dbReference>
<dbReference type="SUPFAM" id="SSF57302">
    <property type="entry name" value="Snake toxin-like"/>
    <property type="match status" value="1"/>
</dbReference>
<reference evidence="2 3" key="1">
    <citation type="submission" date="2019-04" db="EMBL/GenBank/DDBJ databases">
        <title>Annotation for the trematode Fasciola gigantica.</title>
        <authorList>
            <person name="Choi Y.-J."/>
        </authorList>
    </citation>
    <scope>NUCLEOTIDE SEQUENCE [LARGE SCALE GENOMIC DNA]</scope>
    <source>
        <strain evidence="2">Uganda_cow_1</strain>
    </source>
</reference>
<dbReference type="EMBL" id="SUNJ01002122">
    <property type="protein sequence ID" value="TPP66236.1"/>
    <property type="molecule type" value="Genomic_DNA"/>
</dbReference>
<dbReference type="CDD" id="cd00117">
    <property type="entry name" value="TFP"/>
    <property type="match status" value="1"/>
</dbReference>
<dbReference type="OrthoDB" id="6284703at2759"/>
<organism evidence="2 3">
    <name type="scientific">Fasciola gigantica</name>
    <name type="common">Giant liver fluke</name>
    <dbReference type="NCBI Taxonomy" id="46835"/>
    <lineage>
        <taxon>Eukaryota</taxon>
        <taxon>Metazoa</taxon>
        <taxon>Spiralia</taxon>
        <taxon>Lophotrochozoa</taxon>
        <taxon>Platyhelminthes</taxon>
        <taxon>Trematoda</taxon>
        <taxon>Digenea</taxon>
        <taxon>Plagiorchiida</taxon>
        <taxon>Echinostomata</taxon>
        <taxon>Echinostomatoidea</taxon>
        <taxon>Fasciolidae</taxon>
        <taxon>Fasciola</taxon>
    </lineage>
</organism>
<evidence type="ECO:0008006" key="4">
    <source>
        <dbReference type="Google" id="ProtNLM"/>
    </source>
</evidence>
<feature type="chain" id="PRO_5021195005" description="UPAR/Ly6 domain-containing protein" evidence="1">
    <location>
        <begin position="20"/>
        <end position="120"/>
    </location>
</feature>
<accession>A0A504Z0I6</accession>
<dbReference type="GO" id="GO:0098552">
    <property type="term" value="C:side of membrane"/>
    <property type="evidence" value="ECO:0007669"/>
    <property type="project" value="UniProtKB-KW"/>
</dbReference>
<protein>
    <recommendedName>
        <fullName evidence="4">UPAR/Ly6 domain-containing protein</fullName>
    </recommendedName>
</protein>
<feature type="signal peptide" evidence="1">
    <location>
        <begin position="1"/>
        <end position="19"/>
    </location>
</feature>
<evidence type="ECO:0000313" key="2">
    <source>
        <dbReference type="EMBL" id="TPP66236.1"/>
    </source>
</evidence>
<sequence length="120" mass="12771">MIILAVLSLLVVSFSTVNSLKCYNCSSCPIPFNASAAGITDNCDICVIKQVYSDKVLKFESRSCGPTCEAVNMVSGGNGTRTDCCYSDLCNGNSNSSIKFVTNSVTLILMLTWVLFKGGS</sequence>